<dbReference type="FunFam" id="1.10.150.50:FF:000023">
    <property type="entry name" value="Epidermal growth factor receptor kinase substrate 8"/>
    <property type="match status" value="1"/>
</dbReference>
<gene>
    <name evidence="15" type="primary">Eps8l2</name>
    <name evidence="15" type="ORF">GTO95_0015334</name>
</gene>
<evidence type="ECO:0000259" key="14">
    <source>
        <dbReference type="PROSITE" id="PS50002"/>
    </source>
</evidence>
<dbReference type="FunFam" id="2.30.29.30:FF:000218">
    <property type="entry name" value="Epidermal growth factor receptor kinase substrate 8-like 2"/>
    <property type="match status" value="1"/>
</dbReference>
<evidence type="ECO:0000256" key="7">
    <source>
        <dbReference type="ARBA" id="ARBA00023273"/>
    </source>
</evidence>
<dbReference type="SMART" id="SM00462">
    <property type="entry name" value="PTB"/>
    <property type="match status" value="1"/>
</dbReference>
<dbReference type="Pfam" id="PF22975">
    <property type="entry name" value="EPS8_2nd"/>
    <property type="match status" value="1"/>
</dbReference>
<dbReference type="GO" id="GO:0007266">
    <property type="term" value="P:Rho protein signal transduction"/>
    <property type="evidence" value="ECO:0007669"/>
    <property type="project" value="TreeGrafter"/>
</dbReference>
<comment type="subunit">
    <text evidence="9">Interacts with ABI1. Part of a complex that contains SOS1, ABI1 and EPS8L2. Associates with F-actin.</text>
</comment>
<dbReference type="CDD" id="cd01210">
    <property type="entry name" value="PTB_EPS8"/>
    <property type="match status" value="1"/>
</dbReference>
<dbReference type="Gene3D" id="1.10.150.50">
    <property type="entry name" value="Transcription Factor, Ets-1"/>
    <property type="match status" value="1"/>
</dbReference>
<dbReference type="SUPFAM" id="SSF50729">
    <property type="entry name" value="PH domain-like"/>
    <property type="match status" value="1"/>
</dbReference>
<evidence type="ECO:0000256" key="13">
    <source>
        <dbReference type="SAM" id="MobiDB-lite"/>
    </source>
</evidence>
<dbReference type="Pfam" id="PF08416">
    <property type="entry name" value="PTB"/>
    <property type="match status" value="1"/>
</dbReference>
<dbReference type="Pfam" id="PF18016">
    <property type="entry name" value="SAM_3"/>
    <property type="match status" value="1"/>
</dbReference>
<dbReference type="InterPro" id="IPR001452">
    <property type="entry name" value="SH3_domain"/>
</dbReference>
<comment type="similarity">
    <text evidence="3">Belongs to the EPS8 family.</text>
</comment>
<evidence type="ECO:0000256" key="8">
    <source>
        <dbReference type="ARBA" id="ARBA00057110"/>
    </source>
</evidence>
<comment type="subcellular location">
    <subcellularLocation>
        <location evidence="1">Cell projection</location>
    </subcellularLocation>
    <subcellularLocation>
        <location evidence="2">Cytoplasm</location>
    </subcellularLocation>
</comment>
<feature type="non-terminal residue" evidence="15">
    <location>
        <position position="834"/>
    </location>
</feature>
<dbReference type="GO" id="GO:0003779">
    <property type="term" value="F:actin binding"/>
    <property type="evidence" value="ECO:0007669"/>
    <property type="project" value="TreeGrafter"/>
</dbReference>
<dbReference type="GO" id="GO:0032587">
    <property type="term" value="C:ruffle membrane"/>
    <property type="evidence" value="ECO:0007669"/>
    <property type="project" value="TreeGrafter"/>
</dbReference>
<sequence>MKSQLHPQTPTLSLSSWLSPAAGQTRSFVISPLLPRSCPVCAQDTPHRPPPASLSPQHLSTFMMDKSESISTVDDAVKKLILLDSKGKIWTQEMLLQVSDKAIRLLDCDTQEELENFPLATVHMCQTVLNQTRYSSVLLLVCQDSEQHRPDIHFFHCDQVEAEMVHADIDSALGDSKHGKKMRPQTLKVNQEKMKRQRESILPPGTAMGPPQPGAKGRVAVLPSAGQKERRGSSVSNQEESHEKLAQRIEKEVADTLSHSPALLQQILNCALDDIEVFVARLQKAAEAFNQLNQRKRSKKNKKKGPAEGMLTLRAKPPTQAEFTDSLQKIKLAFNLLARLQKHIQNPSAAELIHFLFGPLELVLQSCGGPELPRSVLSPLLSREAVDFLRGHLTPKEMGVYELLGEAWTRSRADWPQDPHAPPYYPKFRNGWEPPAEMFQGVPWEREGFPAAQACPPLNGNFDPPGAGHPRKYAKIRYHFVARNANELSVLQDEVLEVLEDNKQWWKLQNRSGQAGYVPYNILDVVKLEEPHGVPEPLYSQTGTPVITPRQETCVQPGTPVITPRHHTCVQPGTPVITPGHHTCVQPGTPVITPRQETCVQPATRLWGHACPPATRTVSIVRAQPCVCPCTCPCVCPYPCPRACPRPCPCTCPRACPRPCPCTCPRVCPRPCPCSYTCMCPCACPCACPRVCPCSYPCVCPCASRAQHMDEVNDELLKRITNTRGQPPARNFRIERQASTPVPLTFDSPPAQVSTWLQSKGFSKPTVECLGILTGAQLFSLNKEELRKVCGDEGSRVYSQTTVQKAQLEVRQQLRTGRPSIQEQIVKEPGAYVE</sequence>
<dbReference type="Gene3D" id="2.30.30.40">
    <property type="entry name" value="SH3 Domains"/>
    <property type="match status" value="1"/>
</dbReference>
<evidence type="ECO:0000313" key="16">
    <source>
        <dbReference type="Proteomes" id="UP000736164"/>
    </source>
</evidence>
<evidence type="ECO:0000256" key="10">
    <source>
        <dbReference type="ARBA" id="ARBA00067146"/>
    </source>
</evidence>
<reference evidence="15" key="1">
    <citation type="journal article" date="2021" name="Cell">
        <title>Tracing the genetic footprints of vertebrate landing in non-teleost ray-finned fishes.</title>
        <authorList>
            <person name="Bi X."/>
            <person name="Wang K."/>
            <person name="Yang L."/>
            <person name="Pan H."/>
            <person name="Jiang H."/>
            <person name="Wei Q."/>
            <person name="Fang M."/>
            <person name="Yu H."/>
            <person name="Zhu C."/>
            <person name="Cai Y."/>
            <person name="He Y."/>
            <person name="Gan X."/>
            <person name="Zeng H."/>
            <person name="Yu D."/>
            <person name="Zhu Y."/>
            <person name="Jiang H."/>
            <person name="Qiu Q."/>
            <person name="Yang H."/>
            <person name="Zhang Y.E."/>
            <person name="Wang W."/>
            <person name="Zhu M."/>
            <person name="He S."/>
            <person name="Zhang G."/>
        </authorList>
    </citation>
    <scope>NUCLEOTIDE SEQUENCE</scope>
    <source>
        <strain evidence="15">Allg_001</strain>
    </source>
</reference>
<feature type="region of interest" description="Disordered" evidence="13">
    <location>
        <begin position="191"/>
        <end position="245"/>
    </location>
</feature>
<dbReference type="InterPro" id="IPR033928">
    <property type="entry name" value="EPS8_PTB"/>
</dbReference>
<evidence type="ECO:0000256" key="9">
    <source>
        <dbReference type="ARBA" id="ARBA00065375"/>
    </source>
</evidence>
<dbReference type="InterPro" id="IPR036028">
    <property type="entry name" value="SH3-like_dom_sf"/>
</dbReference>
<dbReference type="GO" id="GO:0035023">
    <property type="term" value="P:regulation of Rho protein signal transduction"/>
    <property type="evidence" value="ECO:0007669"/>
    <property type="project" value="TreeGrafter"/>
</dbReference>
<dbReference type="FunFam" id="2.30.30.40:FF:000180">
    <property type="entry name" value="epidermal growth factor receptor kinase substrate 8-like protein 2"/>
    <property type="match status" value="1"/>
</dbReference>
<evidence type="ECO:0000256" key="2">
    <source>
        <dbReference type="ARBA" id="ARBA00004496"/>
    </source>
</evidence>
<dbReference type="CDD" id="cd09540">
    <property type="entry name" value="SAM_EPS8-like"/>
    <property type="match status" value="1"/>
</dbReference>
<dbReference type="Proteomes" id="UP000736164">
    <property type="component" value="Unassembled WGS sequence"/>
</dbReference>
<organism evidence="15 16">
    <name type="scientific">Atractosteus spatula</name>
    <name type="common">Alligator gar</name>
    <name type="synonym">Lepisosteus spatula</name>
    <dbReference type="NCBI Taxonomy" id="7917"/>
    <lineage>
        <taxon>Eukaryota</taxon>
        <taxon>Metazoa</taxon>
        <taxon>Chordata</taxon>
        <taxon>Craniata</taxon>
        <taxon>Vertebrata</taxon>
        <taxon>Euteleostomi</taxon>
        <taxon>Actinopterygii</taxon>
        <taxon>Neopterygii</taxon>
        <taxon>Holostei</taxon>
        <taxon>Semionotiformes</taxon>
        <taxon>Lepisosteidae</taxon>
        <taxon>Atractosteus</taxon>
    </lineage>
</organism>
<dbReference type="InterPro" id="IPR006020">
    <property type="entry name" value="PTB/PI_dom"/>
</dbReference>
<evidence type="ECO:0000256" key="1">
    <source>
        <dbReference type="ARBA" id="ARBA00004316"/>
    </source>
</evidence>
<dbReference type="InterPro" id="IPR035462">
    <property type="entry name" value="Eps8_SH3"/>
</dbReference>
<proteinExistence type="inferred from homology"/>
<evidence type="ECO:0000256" key="5">
    <source>
        <dbReference type="ARBA" id="ARBA00022490"/>
    </source>
</evidence>
<dbReference type="InterPro" id="IPR011993">
    <property type="entry name" value="PH-like_dom_sf"/>
</dbReference>
<comment type="caution">
    <text evidence="15">The sequence shown here is derived from an EMBL/GenBank/DDBJ whole genome shotgun (WGS) entry which is preliminary data.</text>
</comment>
<dbReference type="SUPFAM" id="SSF50044">
    <property type="entry name" value="SH3-domain"/>
    <property type="match status" value="1"/>
</dbReference>
<keyword evidence="7" id="KW-0966">Cell projection</keyword>
<evidence type="ECO:0000256" key="11">
    <source>
        <dbReference type="ARBA" id="ARBA00077702"/>
    </source>
</evidence>
<accession>A0A8J7NNS1</accession>
<dbReference type="GO" id="GO:0031982">
    <property type="term" value="C:vesicle"/>
    <property type="evidence" value="ECO:0007669"/>
    <property type="project" value="TreeGrafter"/>
</dbReference>
<dbReference type="AlphaFoldDB" id="A0A8J7NNS1"/>
<dbReference type="PANTHER" id="PTHR12287:SF20">
    <property type="entry name" value="EPIDERMAL GROWTH FACTOR RECEPTOR KINASE SUBSTRATE 8-LIKE PROTEIN 2"/>
    <property type="match status" value="1"/>
</dbReference>
<evidence type="ECO:0000256" key="4">
    <source>
        <dbReference type="ARBA" id="ARBA00022443"/>
    </source>
</evidence>
<dbReference type="InterPro" id="IPR041418">
    <property type="entry name" value="SAM_3"/>
</dbReference>
<dbReference type="InterPro" id="IPR013761">
    <property type="entry name" value="SAM/pointed_sf"/>
</dbReference>
<dbReference type="PROSITE" id="PS50002">
    <property type="entry name" value="SH3"/>
    <property type="match status" value="1"/>
</dbReference>
<keyword evidence="16" id="KW-1185">Reference proteome</keyword>
<dbReference type="Gene3D" id="2.30.29.30">
    <property type="entry name" value="Pleckstrin-homology domain (PH domain)/Phosphotyrosine-binding domain (PTB)"/>
    <property type="match status" value="1"/>
</dbReference>
<dbReference type="PANTHER" id="PTHR12287">
    <property type="entry name" value="EPIDERMAL GROWTH FACTOR RECEPTOR KINASE SUBSTRATE EPS8-RELATED PROTEIN"/>
    <property type="match status" value="1"/>
</dbReference>
<evidence type="ECO:0000313" key="15">
    <source>
        <dbReference type="EMBL" id="MBN3317037.1"/>
    </source>
</evidence>
<keyword evidence="5" id="KW-0963">Cytoplasm</keyword>
<dbReference type="SMART" id="SM00326">
    <property type="entry name" value="SH3"/>
    <property type="match status" value="1"/>
</dbReference>
<comment type="function">
    <text evidence="8">Stimulates guanine exchange activity of SOS1. May play a role in membrane ruffling and remodeling of the actin cytoskeleton. In the cochlea, is required for stereocilia maintenance in adult hair cells.</text>
</comment>
<feature type="domain" description="SH3" evidence="14">
    <location>
        <begin position="469"/>
        <end position="528"/>
    </location>
</feature>
<evidence type="ECO:0000256" key="6">
    <source>
        <dbReference type="ARBA" id="ARBA00022553"/>
    </source>
</evidence>
<dbReference type="GO" id="GO:0005829">
    <property type="term" value="C:cytosol"/>
    <property type="evidence" value="ECO:0007669"/>
    <property type="project" value="UniProtKB-ARBA"/>
</dbReference>
<evidence type="ECO:0000256" key="12">
    <source>
        <dbReference type="PROSITE-ProRule" id="PRU00192"/>
    </source>
</evidence>
<evidence type="ECO:0000256" key="3">
    <source>
        <dbReference type="ARBA" id="ARBA00006197"/>
    </source>
</evidence>
<name>A0A8J7NNS1_ATRSP</name>
<feature type="non-terminal residue" evidence="15">
    <location>
        <position position="1"/>
    </location>
</feature>
<dbReference type="InterPro" id="IPR039801">
    <property type="entry name" value="EPS8-like"/>
</dbReference>
<keyword evidence="6" id="KW-0597">Phosphoprotein</keyword>
<dbReference type="InterPro" id="IPR055093">
    <property type="entry name" value="EPS8_2nd"/>
</dbReference>
<dbReference type="CDD" id="cd11764">
    <property type="entry name" value="SH3_Eps8"/>
    <property type="match status" value="1"/>
</dbReference>
<dbReference type="GO" id="GO:1900029">
    <property type="term" value="P:positive regulation of ruffle assembly"/>
    <property type="evidence" value="ECO:0007669"/>
    <property type="project" value="TreeGrafter"/>
</dbReference>
<keyword evidence="4 12" id="KW-0728">SH3 domain</keyword>
<dbReference type="EMBL" id="JAAWVO010033806">
    <property type="protein sequence ID" value="MBN3317037.1"/>
    <property type="molecule type" value="Genomic_DNA"/>
</dbReference>
<dbReference type="Pfam" id="PF00018">
    <property type="entry name" value="SH3_1"/>
    <property type="match status" value="1"/>
</dbReference>
<dbReference type="InterPro" id="IPR013625">
    <property type="entry name" value="PTB"/>
</dbReference>
<protein>
    <recommendedName>
        <fullName evidence="10">Epidermal growth factor receptor kinase substrate 8-like protein 2</fullName>
    </recommendedName>
    <alternativeName>
        <fullName evidence="11">Epidermal growth factor receptor pathway substrate 8-related protein 2</fullName>
    </alternativeName>
</protein>